<dbReference type="AlphaFoldDB" id="A0A0F9DFU6"/>
<dbReference type="InterPro" id="IPR005517">
    <property type="entry name" value="Transl_elong_EFG/EF2_IV"/>
</dbReference>
<dbReference type="GO" id="GO:0032790">
    <property type="term" value="P:ribosome disassembly"/>
    <property type="evidence" value="ECO:0007669"/>
    <property type="project" value="TreeGrafter"/>
</dbReference>
<dbReference type="FunFam" id="3.30.70.240:FF:000001">
    <property type="entry name" value="Elongation factor G"/>
    <property type="match status" value="1"/>
</dbReference>
<sequence length="262" mass="28954">FKRDAVTHEQVLSGVGDLHIDIVLDRLKRRFSVEAKTTTPKIAYKETIKGHAKVQGKYKKQTGGRGQYGDVWIQLDPLPRGKDFEFVDKIVGGAIPRNFIPAVEKGIREALEGGVFSSYPTVDFRVTLFDGSFHPVDSSEMAFKIAGSMAFRKGINEAKPYLLEPVYQLDIIVPDTNMGDVMGDLSGKRGKILGMEPLGSHQVIKAQVPLGEIQRYATELRSLTGGRGSYSMVFSHYEEVPPDQSAKIVEASKTQAQEPELV</sequence>
<dbReference type="InterPro" id="IPR000640">
    <property type="entry name" value="EFG_V-like"/>
</dbReference>
<organism evidence="5">
    <name type="scientific">marine sediment metagenome</name>
    <dbReference type="NCBI Taxonomy" id="412755"/>
    <lineage>
        <taxon>unclassified sequences</taxon>
        <taxon>metagenomes</taxon>
        <taxon>ecological metagenomes</taxon>
    </lineage>
</organism>
<reference evidence="5" key="1">
    <citation type="journal article" date="2015" name="Nature">
        <title>Complex archaea that bridge the gap between prokaryotes and eukaryotes.</title>
        <authorList>
            <person name="Spang A."/>
            <person name="Saw J.H."/>
            <person name="Jorgensen S.L."/>
            <person name="Zaremba-Niedzwiedzka K."/>
            <person name="Martijn J."/>
            <person name="Lind A.E."/>
            <person name="van Eijk R."/>
            <person name="Schleper C."/>
            <person name="Guy L."/>
            <person name="Ettema T.J."/>
        </authorList>
    </citation>
    <scope>NUCLEOTIDE SEQUENCE</scope>
</reference>
<dbReference type="InterPro" id="IPR047872">
    <property type="entry name" value="EFG_IV"/>
</dbReference>
<dbReference type="SUPFAM" id="SSF54980">
    <property type="entry name" value="EF-G C-terminal domain-like"/>
    <property type="match status" value="2"/>
</dbReference>
<dbReference type="PANTHER" id="PTHR43261:SF6">
    <property type="entry name" value="ELONGATION FACTOR G-LIKE PROTEIN"/>
    <property type="match status" value="1"/>
</dbReference>
<dbReference type="InterPro" id="IPR035647">
    <property type="entry name" value="EFG_III/V"/>
</dbReference>
<comment type="caution">
    <text evidence="5">The sequence shown here is derived from an EMBL/GenBank/DDBJ whole genome shotgun (WGS) entry which is preliminary data.</text>
</comment>
<dbReference type="Pfam" id="PF00679">
    <property type="entry name" value="EFG_C"/>
    <property type="match status" value="1"/>
</dbReference>
<feature type="domain" description="Translation elongation factor EFG/EF2" evidence="4">
    <location>
        <begin position="41"/>
        <end position="159"/>
    </location>
</feature>
<dbReference type="Pfam" id="PF03764">
    <property type="entry name" value="EFG_IV"/>
    <property type="match status" value="1"/>
</dbReference>
<protein>
    <recommendedName>
        <fullName evidence="6">Elongation factor G</fullName>
    </recommendedName>
</protein>
<dbReference type="SMART" id="SM00838">
    <property type="entry name" value="EFG_C"/>
    <property type="match status" value="1"/>
</dbReference>
<evidence type="ECO:0008006" key="6">
    <source>
        <dbReference type="Google" id="ProtNLM"/>
    </source>
</evidence>
<dbReference type="InterPro" id="IPR041095">
    <property type="entry name" value="EFG_II"/>
</dbReference>
<keyword evidence="2" id="KW-0342">GTP-binding</keyword>
<dbReference type="FunFam" id="3.30.230.10:FF:000003">
    <property type="entry name" value="Elongation factor G"/>
    <property type="match status" value="1"/>
</dbReference>
<name>A0A0F9DFU6_9ZZZZ</name>
<accession>A0A0F9DFU6</accession>
<dbReference type="InterPro" id="IPR035649">
    <property type="entry name" value="EFG_V"/>
</dbReference>
<dbReference type="EMBL" id="LAZR01039584">
    <property type="protein sequence ID" value="KKL16636.1"/>
    <property type="molecule type" value="Genomic_DNA"/>
</dbReference>
<dbReference type="GO" id="GO:0005525">
    <property type="term" value="F:GTP binding"/>
    <property type="evidence" value="ECO:0007669"/>
    <property type="project" value="UniProtKB-KW"/>
</dbReference>
<dbReference type="SMART" id="SM00889">
    <property type="entry name" value="EFG_IV"/>
    <property type="match status" value="1"/>
</dbReference>
<feature type="non-terminal residue" evidence="5">
    <location>
        <position position="1"/>
    </location>
</feature>
<gene>
    <name evidence="5" type="ORF">LCGC14_2493590</name>
</gene>
<dbReference type="SUPFAM" id="SSF54211">
    <property type="entry name" value="Ribosomal protein S5 domain 2-like"/>
    <property type="match status" value="1"/>
</dbReference>
<proteinExistence type="predicted"/>
<evidence type="ECO:0000259" key="3">
    <source>
        <dbReference type="SMART" id="SM00838"/>
    </source>
</evidence>
<dbReference type="CDD" id="cd01434">
    <property type="entry name" value="EFG_mtEFG1_IV"/>
    <property type="match status" value="1"/>
</dbReference>
<dbReference type="GO" id="GO:0003746">
    <property type="term" value="F:translation elongation factor activity"/>
    <property type="evidence" value="ECO:0007669"/>
    <property type="project" value="InterPro"/>
</dbReference>
<dbReference type="Gene3D" id="3.30.70.870">
    <property type="entry name" value="Elongation Factor G (Translational Gtpase), domain 3"/>
    <property type="match status" value="1"/>
</dbReference>
<keyword evidence="1" id="KW-0547">Nucleotide-binding</keyword>
<dbReference type="InterPro" id="IPR020568">
    <property type="entry name" value="Ribosomal_Su5_D2-typ_SF"/>
</dbReference>
<dbReference type="PANTHER" id="PTHR43261">
    <property type="entry name" value="TRANSLATION ELONGATION FACTOR G-RELATED"/>
    <property type="match status" value="1"/>
</dbReference>
<dbReference type="Pfam" id="PF14492">
    <property type="entry name" value="EFG_III"/>
    <property type="match status" value="1"/>
</dbReference>
<feature type="domain" description="Elongation factor EFG" evidence="3">
    <location>
        <begin position="161"/>
        <end position="248"/>
    </location>
</feature>
<evidence type="ECO:0000256" key="2">
    <source>
        <dbReference type="ARBA" id="ARBA00023134"/>
    </source>
</evidence>
<evidence type="ECO:0000259" key="4">
    <source>
        <dbReference type="SMART" id="SM00889"/>
    </source>
</evidence>
<dbReference type="Gene3D" id="3.30.230.10">
    <property type="match status" value="1"/>
</dbReference>
<dbReference type="InterPro" id="IPR014721">
    <property type="entry name" value="Ribsml_uS5_D2-typ_fold_subgr"/>
</dbReference>
<evidence type="ECO:0000256" key="1">
    <source>
        <dbReference type="ARBA" id="ARBA00022741"/>
    </source>
</evidence>
<evidence type="ECO:0000313" key="5">
    <source>
        <dbReference type="EMBL" id="KKL16636.1"/>
    </source>
</evidence>
<dbReference type="Gene3D" id="3.30.70.240">
    <property type="match status" value="1"/>
</dbReference>
<dbReference type="CDD" id="cd03713">
    <property type="entry name" value="EFG_mtEFG_C"/>
    <property type="match status" value="1"/>
</dbReference>